<organism evidence="1 2">
    <name type="scientific">Clonorchis sinensis</name>
    <name type="common">Chinese liver fluke</name>
    <dbReference type="NCBI Taxonomy" id="79923"/>
    <lineage>
        <taxon>Eukaryota</taxon>
        <taxon>Metazoa</taxon>
        <taxon>Spiralia</taxon>
        <taxon>Lophotrochozoa</taxon>
        <taxon>Platyhelminthes</taxon>
        <taxon>Trematoda</taxon>
        <taxon>Digenea</taxon>
        <taxon>Opisthorchiida</taxon>
        <taxon>Opisthorchiata</taxon>
        <taxon>Opisthorchiidae</taxon>
        <taxon>Clonorchis</taxon>
    </lineage>
</organism>
<keyword evidence="1" id="KW-0378">Hydrolase</keyword>
<dbReference type="InterPro" id="IPR009003">
    <property type="entry name" value="Peptidase_S1_PA"/>
</dbReference>
<keyword evidence="2" id="KW-1185">Reference proteome</keyword>
<dbReference type="STRING" id="79923.G7YVT7"/>
<dbReference type="Gene3D" id="2.40.10.10">
    <property type="entry name" value="Trypsin-like serine proteases"/>
    <property type="match status" value="1"/>
</dbReference>
<proteinExistence type="predicted"/>
<dbReference type="SUPFAM" id="SSF50494">
    <property type="entry name" value="Trypsin-like serine proteases"/>
    <property type="match status" value="1"/>
</dbReference>
<dbReference type="InterPro" id="IPR001254">
    <property type="entry name" value="Trypsin_dom"/>
</dbReference>
<dbReference type="InterPro" id="IPR050430">
    <property type="entry name" value="Peptidase_S1"/>
</dbReference>
<protein>
    <submittedName>
        <fullName evidence="1">Serine protease 27</fullName>
    </submittedName>
</protein>
<evidence type="ECO:0000313" key="2">
    <source>
        <dbReference type="Proteomes" id="UP000286415"/>
    </source>
</evidence>
<dbReference type="Proteomes" id="UP000286415">
    <property type="component" value="Unassembled WGS sequence"/>
</dbReference>
<dbReference type="InterPro" id="IPR043504">
    <property type="entry name" value="Peptidase_S1_PA_chymotrypsin"/>
</dbReference>
<gene>
    <name evidence="1" type="ORF">CSKR_102997</name>
</gene>
<evidence type="ECO:0000313" key="1">
    <source>
        <dbReference type="EMBL" id="KAG5453536.1"/>
    </source>
</evidence>
<dbReference type="Pfam" id="PF00089">
    <property type="entry name" value="Trypsin"/>
    <property type="match status" value="1"/>
</dbReference>
<dbReference type="OrthoDB" id="6285445at2759"/>
<reference evidence="1 2" key="2">
    <citation type="journal article" date="2021" name="Genomics">
        <title>High-quality reference genome for Clonorchis sinensis.</title>
        <authorList>
            <person name="Young N.D."/>
            <person name="Stroehlein A.J."/>
            <person name="Kinkar L."/>
            <person name="Wang T."/>
            <person name="Sohn W.M."/>
            <person name="Chang B.C.H."/>
            <person name="Kaur P."/>
            <person name="Weisz D."/>
            <person name="Dudchenko O."/>
            <person name="Aiden E.L."/>
            <person name="Korhonen P.K."/>
            <person name="Gasser R.B."/>
        </authorList>
    </citation>
    <scope>NUCLEOTIDE SEQUENCE [LARGE SCALE GENOMIC DNA]</scope>
    <source>
        <strain evidence="1">Cs-k2</strain>
    </source>
</reference>
<name>A0A8T1MXB2_CLOSI</name>
<comment type="caution">
    <text evidence="1">The sequence shown here is derived from an EMBL/GenBank/DDBJ whole genome shotgun (WGS) entry which is preliminary data.</text>
</comment>
<dbReference type="GO" id="GO:0004252">
    <property type="term" value="F:serine-type endopeptidase activity"/>
    <property type="evidence" value="ECO:0007669"/>
    <property type="project" value="InterPro"/>
</dbReference>
<accession>A0A8T1MXB2</accession>
<dbReference type="PROSITE" id="PS00134">
    <property type="entry name" value="TRYPSIN_HIS"/>
    <property type="match status" value="1"/>
</dbReference>
<dbReference type="GO" id="GO:0006508">
    <property type="term" value="P:proteolysis"/>
    <property type="evidence" value="ECO:0007669"/>
    <property type="project" value="UniProtKB-KW"/>
</dbReference>
<reference evidence="1 2" key="1">
    <citation type="journal article" date="2018" name="Biotechnol. Adv.">
        <title>Improved genomic resources and new bioinformatic workflow for the carcinogenic parasite Clonorchis sinensis: Biotechnological implications.</title>
        <authorList>
            <person name="Wang D."/>
            <person name="Korhonen P.K."/>
            <person name="Gasser R.B."/>
            <person name="Young N.D."/>
        </authorList>
    </citation>
    <scope>NUCLEOTIDE SEQUENCE [LARGE SCALE GENOMIC DNA]</scope>
    <source>
        <strain evidence="1">Cs-k2</strain>
    </source>
</reference>
<keyword evidence="1" id="KW-0645">Protease</keyword>
<sequence length="101" mass="11217">MKRRNSNDPHRRSLKQRTAQTLEASADGLRLAKRVLRGQPVNTGEAPWVVKIYRTTKEGVSGCTGTVISKDWILTAAHCCQKPGETDYMFKLQVGVFGDLA</sequence>
<dbReference type="EMBL" id="NIRI02000013">
    <property type="protein sequence ID" value="KAG5453536.1"/>
    <property type="molecule type" value="Genomic_DNA"/>
</dbReference>
<dbReference type="PANTHER" id="PTHR24276">
    <property type="entry name" value="POLYSERASE-RELATED"/>
    <property type="match status" value="1"/>
</dbReference>
<dbReference type="PANTHER" id="PTHR24276:SF98">
    <property type="entry name" value="FI18310P1-RELATED"/>
    <property type="match status" value="1"/>
</dbReference>
<dbReference type="InterPro" id="IPR018114">
    <property type="entry name" value="TRYPSIN_HIS"/>
</dbReference>